<evidence type="ECO:0000313" key="2">
    <source>
        <dbReference type="Proteomes" id="UP000001568"/>
    </source>
</evidence>
<dbReference type="GeneID" id="4999822"/>
<dbReference type="Gramene" id="ABO93990">
    <property type="protein sequence ID" value="ABO93990"/>
    <property type="gene ID" value="OSTLU_29276"/>
</dbReference>
<protein>
    <recommendedName>
        <fullName evidence="3">Pyridoxal phosphate-dependent transferase</fullName>
    </recommendedName>
</protein>
<dbReference type="RefSeq" id="XP_001415698.1">
    <property type="nucleotide sequence ID" value="XM_001415661.1"/>
</dbReference>
<accession>A4RS81</accession>
<dbReference type="OrthoDB" id="5034579at2759"/>
<reference evidence="1 2" key="1">
    <citation type="journal article" date="2007" name="Proc. Natl. Acad. Sci. U.S.A.">
        <title>The tiny eukaryote Ostreococcus provides genomic insights into the paradox of plankton speciation.</title>
        <authorList>
            <person name="Palenik B."/>
            <person name="Grimwood J."/>
            <person name="Aerts A."/>
            <person name="Rouze P."/>
            <person name="Salamov A."/>
            <person name="Putnam N."/>
            <person name="Dupont C."/>
            <person name="Jorgensen R."/>
            <person name="Derelle E."/>
            <person name="Rombauts S."/>
            <person name="Zhou K."/>
            <person name="Otillar R."/>
            <person name="Merchant S.S."/>
            <person name="Podell S."/>
            <person name="Gaasterland T."/>
            <person name="Napoli C."/>
            <person name="Gendler K."/>
            <person name="Manuell A."/>
            <person name="Tai V."/>
            <person name="Vallon O."/>
            <person name="Piganeau G."/>
            <person name="Jancek S."/>
            <person name="Heijde M."/>
            <person name="Jabbari K."/>
            <person name="Bowler C."/>
            <person name="Lohr M."/>
            <person name="Robbens S."/>
            <person name="Werner G."/>
            <person name="Dubchak I."/>
            <person name="Pazour G.J."/>
            <person name="Ren Q."/>
            <person name="Paulsen I."/>
            <person name="Delwiche C."/>
            <person name="Schmutz J."/>
            <person name="Rokhsar D."/>
            <person name="Van de Peer Y."/>
            <person name="Moreau H."/>
            <person name="Grigoriev I.V."/>
        </authorList>
    </citation>
    <scope>NUCLEOTIDE SEQUENCE [LARGE SCALE GENOMIC DNA]</scope>
    <source>
        <strain evidence="1 2">CCE9901</strain>
    </source>
</reference>
<organism evidence="1 2">
    <name type="scientific">Ostreococcus lucimarinus (strain CCE9901)</name>
    <dbReference type="NCBI Taxonomy" id="436017"/>
    <lineage>
        <taxon>Eukaryota</taxon>
        <taxon>Viridiplantae</taxon>
        <taxon>Chlorophyta</taxon>
        <taxon>Mamiellophyceae</taxon>
        <taxon>Mamiellales</taxon>
        <taxon>Bathycoccaceae</taxon>
        <taxon>Ostreococcus</taxon>
    </lineage>
</organism>
<dbReference type="HOGENOM" id="CLU_402484_0_0_1"/>
<keyword evidence="2" id="KW-1185">Reference proteome</keyword>
<dbReference type="OMA" id="KFFTGPP"/>
<dbReference type="EMBL" id="CP000581">
    <property type="protein sequence ID" value="ABO93990.1"/>
    <property type="molecule type" value="Genomic_DNA"/>
</dbReference>
<evidence type="ECO:0008006" key="3">
    <source>
        <dbReference type="Google" id="ProtNLM"/>
    </source>
</evidence>
<dbReference type="KEGG" id="olu:OSTLU_29276"/>
<dbReference type="Proteomes" id="UP000001568">
    <property type="component" value="Chromosome 1"/>
</dbReference>
<evidence type="ECO:0000313" key="1">
    <source>
        <dbReference type="EMBL" id="ABO93990.1"/>
    </source>
</evidence>
<dbReference type="eggNOG" id="ENOG502RYCV">
    <property type="taxonomic scope" value="Eukaryota"/>
</dbReference>
<sequence length="684" mass="75246">MRRESLRVTRLRDLVEISPHVWEEYSDHSPGSVSELGSKQGQVFKELLLESPHFRVYSYNVLPSGEHSVKFLMGSPRMDSLDDVSRVTTVVANADEGLINLVPETNGSGFVAEIRFPLPELETRTKKNEGMSSTQIRERRLNGLVRALEEQIIDESLICLMEKGSDDRSVFTGEARLNKYFTGMRARPSELLHRGTCTSSSPTAGALQASRDMLLRLWDLEENADEALCEEVRERVEALFCDGNGRMVIHPSGTDAEMVPLLQAILASRALKRQAGLTDIKGDVVNIVCCAGEVGSGTTQAAEGKFFSSTVPLGGYGVVNGEELPAIHKLCNMKSIELVARSSVNGDLLDEYDDMVESTTRKALVENPHRVVVVHSVAGSKTGLCVPSPVVAEKLKSEFGDRIISVLDACQMRSGPSLIPRWLNEMGPVLMTSSKFYGGPSFGSGVFVPHACLAKMNEELEAEPASAVVDIAEACASYLTSYDIGPLMPRLHDAMPPGFCNTGLLLRWAAGLYEMESLNDATTNAGGTAVAEEKLRSWVFAMREEAQRHAPEIEFVQPIDYENEWQYGGVNTIISVRLRNPAGEYYSTPELKKIYGLMHSDISEHLADGSTDEERRVASKRCLTGQPVDIPEGPVLRVVLGAAQLTDLVSGAQTLEEMMKEDRDLFKKLVLISRQFLHLTSYEL</sequence>
<proteinExistence type="predicted"/>
<dbReference type="AlphaFoldDB" id="A4RS81"/>
<name>A4RS81_OSTLU</name>
<gene>
    <name evidence="1" type="ORF">OSTLU_29276</name>
</gene>